<evidence type="ECO:0000256" key="2">
    <source>
        <dbReference type="SAM" id="SignalP"/>
    </source>
</evidence>
<keyword evidence="2" id="KW-0732">Signal</keyword>
<protein>
    <recommendedName>
        <fullName evidence="5">Serine protease</fullName>
    </recommendedName>
</protein>
<dbReference type="GO" id="GO:0006508">
    <property type="term" value="P:proteolysis"/>
    <property type="evidence" value="ECO:0007669"/>
    <property type="project" value="InterPro"/>
</dbReference>
<dbReference type="InterPro" id="IPR001940">
    <property type="entry name" value="Peptidase_S1C"/>
</dbReference>
<dbReference type="EMBL" id="PJKA01000002">
    <property type="protein sequence ID" value="PNC20256.1"/>
    <property type="molecule type" value="Genomic_DNA"/>
</dbReference>
<name>A0A2N8HGQ5_9BACT</name>
<dbReference type="Proteomes" id="UP000236000">
    <property type="component" value="Unassembled WGS sequence"/>
</dbReference>
<feature type="region of interest" description="Disordered" evidence="1">
    <location>
        <begin position="227"/>
        <end position="249"/>
    </location>
</feature>
<evidence type="ECO:0000313" key="3">
    <source>
        <dbReference type="EMBL" id="PNC20256.1"/>
    </source>
</evidence>
<feature type="signal peptide" evidence="2">
    <location>
        <begin position="1"/>
        <end position="29"/>
    </location>
</feature>
<dbReference type="RefSeq" id="WP_102711372.1">
    <property type="nucleotide sequence ID" value="NZ_PJKA01000002.1"/>
</dbReference>
<dbReference type="OrthoDB" id="191045at2"/>
<reference evidence="3 4" key="1">
    <citation type="journal article" date="2017" name="BMC Genomics">
        <title>Genome sequencing of 39 Akkermansia muciniphila isolates reveals its population structure, genomic and functional diverisity, and global distribution in mammalian gut microbiotas.</title>
        <authorList>
            <person name="Guo X."/>
            <person name="Li S."/>
            <person name="Zhang J."/>
            <person name="Wu F."/>
            <person name="Li X."/>
            <person name="Wu D."/>
            <person name="Zhang M."/>
            <person name="Ou Z."/>
            <person name="Jie Z."/>
            <person name="Yan Q."/>
            <person name="Li P."/>
            <person name="Yi J."/>
            <person name="Peng Y."/>
        </authorList>
    </citation>
    <scope>NUCLEOTIDE SEQUENCE [LARGE SCALE GENOMIC DNA]</scope>
    <source>
        <strain evidence="3 4">GP24</strain>
    </source>
</reference>
<organism evidence="3 4">
    <name type="scientific">Akkermansia muciniphila</name>
    <dbReference type="NCBI Taxonomy" id="239935"/>
    <lineage>
        <taxon>Bacteria</taxon>
        <taxon>Pseudomonadati</taxon>
        <taxon>Verrucomicrobiota</taxon>
        <taxon>Verrucomicrobiia</taxon>
        <taxon>Verrucomicrobiales</taxon>
        <taxon>Akkermansiaceae</taxon>
        <taxon>Akkermansia</taxon>
    </lineage>
</organism>
<dbReference type="SUPFAM" id="SSF50494">
    <property type="entry name" value="Trypsin-like serine proteases"/>
    <property type="match status" value="1"/>
</dbReference>
<dbReference type="PRINTS" id="PR00834">
    <property type="entry name" value="PROTEASES2C"/>
</dbReference>
<proteinExistence type="predicted"/>
<dbReference type="PANTHER" id="PTHR22939:SF129">
    <property type="entry name" value="SERINE PROTEASE HTRA2, MITOCHONDRIAL"/>
    <property type="match status" value="1"/>
</dbReference>
<comment type="caution">
    <text evidence="3">The sequence shown here is derived from an EMBL/GenBank/DDBJ whole genome shotgun (WGS) entry which is preliminary data.</text>
</comment>
<dbReference type="AlphaFoldDB" id="A0A2N8HGQ5"/>
<dbReference type="Gene3D" id="2.40.10.10">
    <property type="entry name" value="Trypsin-like serine proteases"/>
    <property type="match status" value="2"/>
</dbReference>
<dbReference type="InterPro" id="IPR043504">
    <property type="entry name" value="Peptidase_S1_PA_chymotrypsin"/>
</dbReference>
<gene>
    <name evidence="3" type="ORF">CXU22_00245</name>
</gene>
<accession>A0A2N8HGQ5</accession>
<dbReference type="PANTHER" id="PTHR22939">
    <property type="entry name" value="SERINE PROTEASE FAMILY S1C HTRA-RELATED"/>
    <property type="match status" value="1"/>
</dbReference>
<dbReference type="InterPro" id="IPR009003">
    <property type="entry name" value="Peptidase_S1_PA"/>
</dbReference>
<sequence>MMNTAFRKSCFSAILCGTALLAPFPQALAQSADGAGILSTTPQSVEDLQRIEHQLQQVLPRVLPALVCIEVNNGSGSGILVSEKGLIFSAAHVVDKQGTVLKIIMPDGTRLPGKTTAQNSESDAGLAEITTRLDKDLPRVERTEKLPRVGDWVFALGHGGGLDQKRGPMVRLGRVVSLKNGVIQTDCKLIRGDSGGPLFNLNGELIGIHSRVGSGLEDNLHVPMKDFDALMEPPTGGKAPLPPSPEQDS</sequence>
<feature type="compositionally biased region" description="Pro residues" evidence="1">
    <location>
        <begin position="240"/>
        <end position="249"/>
    </location>
</feature>
<evidence type="ECO:0008006" key="5">
    <source>
        <dbReference type="Google" id="ProtNLM"/>
    </source>
</evidence>
<feature type="chain" id="PRO_5014989933" description="Serine protease" evidence="2">
    <location>
        <begin position="30"/>
        <end position="249"/>
    </location>
</feature>
<evidence type="ECO:0000256" key="1">
    <source>
        <dbReference type="SAM" id="MobiDB-lite"/>
    </source>
</evidence>
<dbReference type="Pfam" id="PF13365">
    <property type="entry name" value="Trypsin_2"/>
    <property type="match status" value="1"/>
</dbReference>
<evidence type="ECO:0000313" key="4">
    <source>
        <dbReference type="Proteomes" id="UP000236000"/>
    </source>
</evidence>
<dbReference type="GO" id="GO:0004252">
    <property type="term" value="F:serine-type endopeptidase activity"/>
    <property type="evidence" value="ECO:0007669"/>
    <property type="project" value="InterPro"/>
</dbReference>